<evidence type="ECO:0000313" key="7">
    <source>
        <dbReference type="Proteomes" id="UP000523087"/>
    </source>
</evidence>
<evidence type="ECO:0000313" key="6">
    <source>
        <dbReference type="EMBL" id="MBA2875313.1"/>
    </source>
</evidence>
<sequence>MNIYDIERKGIVAVIRNATLNTIIPIAQALQEGGVTALEITMETPKALQMIEKLRSEFANDTTVGAGTVLDAETARAAILAGAQFVFSPTVNVETIRAVKRYGILCISGAMTPSEILTAYEHGADAVKIFPANVLGPEYIKAISGPFPHIPLLPTGGITLKNVTDYIKAGAVAVGVGSTLLDTNKEVTSDYLLKIKETARCFVEKVTNAKQRC</sequence>
<comment type="similarity">
    <text evidence="2">Belongs to the KHG/KDPG aldolase family.</text>
</comment>
<dbReference type="PANTHER" id="PTHR30246:SF1">
    <property type="entry name" value="2-DEHYDRO-3-DEOXY-6-PHOSPHOGALACTONATE ALDOLASE-RELATED"/>
    <property type="match status" value="1"/>
</dbReference>
<dbReference type="GO" id="GO:0106009">
    <property type="term" value="F:(4S)-4-hydroxy-2-oxoglutarate aldolase activity"/>
    <property type="evidence" value="ECO:0007669"/>
    <property type="project" value="UniProtKB-EC"/>
</dbReference>
<evidence type="ECO:0000256" key="3">
    <source>
        <dbReference type="ARBA" id="ARBA00011233"/>
    </source>
</evidence>
<reference evidence="6 7" key="1">
    <citation type="submission" date="2020-07" db="EMBL/GenBank/DDBJ databases">
        <title>Genomic Encyclopedia of Type Strains, Phase IV (KMG-IV): sequencing the most valuable type-strain genomes for metagenomic binning, comparative biology and taxonomic classification.</title>
        <authorList>
            <person name="Goeker M."/>
        </authorList>
    </citation>
    <scope>NUCLEOTIDE SEQUENCE [LARGE SCALE GENOMIC DNA]</scope>
    <source>
        <strain evidence="6 7">DSM 15730</strain>
    </source>
</reference>
<dbReference type="SUPFAM" id="SSF51569">
    <property type="entry name" value="Aldolase"/>
    <property type="match status" value="1"/>
</dbReference>
<dbReference type="EMBL" id="JACDUT010000006">
    <property type="protein sequence ID" value="MBA2875313.1"/>
    <property type="molecule type" value="Genomic_DNA"/>
</dbReference>
<comment type="caution">
    <text evidence="6">The sequence shown here is derived from an EMBL/GenBank/DDBJ whole genome shotgun (WGS) entry which is preliminary data.</text>
</comment>
<evidence type="ECO:0000256" key="2">
    <source>
        <dbReference type="ARBA" id="ARBA00006906"/>
    </source>
</evidence>
<dbReference type="AlphaFoldDB" id="A0A7V9Z781"/>
<dbReference type="NCBIfam" id="TIGR01182">
    <property type="entry name" value="eda"/>
    <property type="match status" value="1"/>
</dbReference>
<proteinExistence type="inferred from homology"/>
<dbReference type="EC" id="4.1.2.14" evidence="6"/>
<dbReference type="InterPro" id="IPR013785">
    <property type="entry name" value="Aldolase_TIM"/>
</dbReference>
<dbReference type="RefSeq" id="WP_181556151.1">
    <property type="nucleotide sequence ID" value="NZ_CP064060.1"/>
</dbReference>
<dbReference type="Proteomes" id="UP000523087">
    <property type="component" value="Unassembled WGS sequence"/>
</dbReference>
<dbReference type="InterPro" id="IPR000887">
    <property type="entry name" value="Aldlse_KDPG_KHG"/>
</dbReference>
<keyword evidence="7" id="KW-1185">Reference proteome</keyword>
<keyword evidence="4 6" id="KW-0456">Lyase</keyword>
<accession>A0A7V9Z781</accession>
<comment type="subunit">
    <text evidence="3">Homotrimer.</text>
</comment>
<keyword evidence="5" id="KW-0119">Carbohydrate metabolism</keyword>
<name>A0A7V9Z781_9BACL</name>
<evidence type="ECO:0000256" key="1">
    <source>
        <dbReference type="ARBA" id="ARBA00004761"/>
    </source>
</evidence>
<comment type="pathway">
    <text evidence="1">Carbohydrate acid metabolism.</text>
</comment>
<evidence type="ECO:0000256" key="4">
    <source>
        <dbReference type="ARBA" id="ARBA00023239"/>
    </source>
</evidence>
<evidence type="ECO:0000256" key="5">
    <source>
        <dbReference type="ARBA" id="ARBA00023277"/>
    </source>
</evidence>
<dbReference type="Pfam" id="PF01081">
    <property type="entry name" value="Aldolase"/>
    <property type="match status" value="1"/>
</dbReference>
<dbReference type="PANTHER" id="PTHR30246">
    <property type="entry name" value="2-KETO-3-DEOXY-6-PHOSPHOGLUCONATE ALDOLASE"/>
    <property type="match status" value="1"/>
</dbReference>
<dbReference type="Gene3D" id="3.20.20.70">
    <property type="entry name" value="Aldolase class I"/>
    <property type="match status" value="1"/>
</dbReference>
<dbReference type="GO" id="GO:0008675">
    <property type="term" value="F:2-dehydro-3-deoxy-phosphogluconate aldolase activity"/>
    <property type="evidence" value="ECO:0007669"/>
    <property type="project" value="UniProtKB-EC"/>
</dbReference>
<dbReference type="EC" id="4.1.3.42" evidence="6"/>
<gene>
    <name evidence="6" type="ORF">HNR31_002101</name>
</gene>
<dbReference type="CDD" id="cd00452">
    <property type="entry name" value="KDPG_aldolase"/>
    <property type="match status" value="1"/>
</dbReference>
<organism evidence="6 7">
    <name type="scientific">Thermaerobacillus caldiproteolyticus</name>
    <dbReference type="NCBI Taxonomy" id="247480"/>
    <lineage>
        <taxon>Bacteria</taxon>
        <taxon>Bacillati</taxon>
        <taxon>Bacillota</taxon>
        <taxon>Bacilli</taxon>
        <taxon>Bacillales</taxon>
        <taxon>Anoxybacillaceae</taxon>
        <taxon>Thermaerobacillus</taxon>
    </lineage>
</organism>
<protein>
    <submittedName>
        <fullName evidence="6">2-dehydro-3-deoxyphosphogluconate aldolase/(4S)-4-hydroxy-2-oxoglutarate aldolase</fullName>
        <ecNumber evidence="6">4.1.2.14</ecNumber>
        <ecNumber evidence="6">4.1.3.42</ecNumber>
    </submittedName>
</protein>